<evidence type="ECO:0000256" key="2">
    <source>
        <dbReference type="SAM" id="MobiDB-lite"/>
    </source>
</evidence>
<dbReference type="Proteomes" id="UP001152797">
    <property type="component" value="Unassembled WGS sequence"/>
</dbReference>
<accession>A0A9P1CSX7</accession>
<feature type="region of interest" description="Disordered" evidence="2">
    <location>
        <begin position="487"/>
        <end position="527"/>
    </location>
</feature>
<evidence type="ECO:0000313" key="5">
    <source>
        <dbReference type="EMBL" id="CAL4783038.1"/>
    </source>
</evidence>
<protein>
    <submittedName>
        <fullName evidence="5">Tyr recombinase domain-containing protein</fullName>
    </submittedName>
</protein>
<reference evidence="4" key="2">
    <citation type="submission" date="2024-04" db="EMBL/GenBank/DDBJ databases">
        <authorList>
            <person name="Chen Y."/>
            <person name="Shah S."/>
            <person name="Dougan E. K."/>
            <person name="Thang M."/>
            <person name="Chan C."/>
        </authorList>
    </citation>
    <scope>NUCLEOTIDE SEQUENCE [LARGE SCALE GENOMIC DNA]</scope>
</reference>
<dbReference type="EMBL" id="CAMXCT010002112">
    <property type="protein sequence ID" value="CAI3995726.1"/>
    <property type="molecule type" value="Genomic_DNA"/>
</dbReference>
<name>A0A9P1CSX7_9DINO</name>
<dbReference type="GO" id="GO:0006310">
    <property type="term" value="P:DNA recombination"/>
    <property type="evidence" value="ECO:0007669"/>
    <property type="project" value="UniProtKB-KW"/>
</dbReference>
<evidence type="ECO:0000313" key="6">
    <source>
        <dbReference type="Proteomes" id="UP001152797"/>
    </source>
</evidence>
<dbReference type="GO" id="GO:0003677">
    <property type="term" value="F:DNA binding"/>
    <property type="evidence" value="ECO:0007669"/>
    <property type="project" value="InterPro"/>
</dbReference>
<dbReference type="InterPro" id="IPR011010">
    <property type="entry name" value="DNA_brk_join_enz"/>
</dbReference>
<dbReference type="SUPFAM" id="SSF56349">
    <property type="entry name" value="DNA breaking-rejoining enzymes"/>
    <property type="match status" value="1"/>
</dbReference>
<reference evidence="3" key="1">
    <citation type="submission" date="2022-10" db="EMBL/GenBank/DDBJ databases">
        <authorList>
            <person name="Chen Y."/>
            <person name="Dougan E. K."/>
            <person name="Chan C."/>
            <person name="Rhodes N."/>
            <person name="Thang M."/>
        </authorList>
    </citation>
    <scope>NUCLEOTIDE SEQUENCE</scope>
</reference>
<dbReference type="InterPro" id="IPR013762">
    <property type="entry name" value="Integrase-like_cat_sf"/>
</dbReference>
<evidence type="ECO:0000256" key="1">
    <source>
        <dbReference type="ARBA" id="ARBA00023172"/>
    </source>
</evidence>
<keyword evidence="1" id="KW-0233">DNA recombination</keyword>
<evidence type="ECO:0000313" key="3">
    <source>
        <dbReference type="EMBL" id="CAI3995726.1"/>
    </source>
</evidence>
<dbReference type="GO" id="GO:0015074">
    <property type="term" value="P:DNA integration"/>
    <property type="evidence" value="ECO:0007669"/>
    <property type="project" value="InterPro"/>
</dbReference>
<sequence>MALSAHLIAVQAELQGEALVTPTGVDPNFALGQIQGQEPPGESISIAIVACVGPKVLVSVPGGAWDKKASKRKLPASCLEKPLSLAVAGCTIEDRETALDSQQLTVWLGWLKSEFWERISFELSDPPAVDFICRATGEACFPFGAALLEAAKEKFQVNAGPGTFQDEDRISALEHKFQSLQTGLDELLAHHRGESGYVTASDGWFKPRREQVLQSKAKVAATPPGLGGSSPIPGLDPGTVAAALQAGVPMEQLAAMGKVLQGKPSKLEDVPRTAAEAMSSESEGELCGASLTAGHAKQLDDHKGTPADPMTKAVLQLTQIVGKLSKRKEDTLEDTLDAMGGTSGSGSADVSASLGRKHAAARQALIKTFKDNPAQIWKSIENNMSQDFHLCSALPNSSAATFTARGWAEHRSKIQGYVRTVRWVWGIAGVLDSLRDGQTDAARARCCLLLAMAEQESLDHGSFLLAQEFSMEPAAPVSSFQQHVLPEPTEMATTKLLDPRKRQGRRRRRKGERQEIREAGGGSRLGPQACGMAMGACTRPNPEGPLLCSSTPARGDCIPTANYSRGPLRDSGQPADCPLACDKAQPGNFEAVDFLNQSKDFFLHAKLSSGEAAAEHNGAADFVDTKNVPGSNASTIQIQSLWRALPRLILKAGTPFASFFRTMLEQPQTASPTGRTASIWPMGLPYEENKSRGLVDYEESAFRRLLNLQIAFLNHLHLGCPLVAPDHIRQGSCLSAKQWAVVARLRRLGEAWKCLKPISAKDMGRTAAKQERQEEVLAQLYEVARGAAQGLKKYAPQGGGVSVTRPSRESGEVIGKLQKADISGAQSIIASRIKMEGKPTFDPRPFLDDDSRNLYEDPWACNIEPCKAVLHPPRVQVHAVLEEKLALLRLLEASGRLAFRGQNEVVEGFGNGLFSVVKNTEVDRLILDGRPANKLQCPPNKYIMTMGAASTLLGIFLEPSEKLLMGGDDLSNFFYTFAVNEAREARNFLEWKIPVKIAQRFSCFPAYLSTEEFVYACLSSLAMGDSAACEYAQTAHISMGLQCGAFNEEHLLTLHGRVPRSHFMSGIIIDDYITVEKVHMDATHASESGTRRSRMHSVYKQVKLDAHPTKGFADEEVASFWGADVDGRAGLVRGSISRAASLICVTVQVACLGVASVSLLEVLAGGFVSLFAFRRRMMSLLDWIYVVSKEMHRHGVNKSCWTKLLSPFKAHHRGKALLSPEEELPGDEVAFTEHPLWEVCARGLDYQVCWKRQAKAGRHINRGELASFLRAEVLGARAGGDIRVAIGSDSQVTLGAVSKGRSASPILNRCLKQSLPHVLGLGIYSSGGYVRSAFNPADDPTRGVALRIADIVLPVWWTALAQGNTRLFDEFLAACNLHPLQMSGFPSLNQLVMQDESVLDSSIRKSMRSFHLKIKKNLRLKAAAKVGKADAQVSKACETCTGSGPHLTCEAQEMLTSFGREQFISHDSVWPPSQPGFLDLYSGRRGLARFAVSYGAPWVLCIDVKDGPQCDLLSPEVRKKIDHMLALGVFIFVSAAIIGTSFSRAITPAVRSFEHPDGLAGVSWRMREKISVGNSHSRWLASLVRSCINMGIGYLVENPDNSFLWLQKEWTNLPHGAAERFFKVDFCRFNTAWRRRTRFLTNGRLAHVRHLCQSDHRHLVLRGRSKKHGASWAKIGEPYPRGLCALLARSICLDLGIYSSPNSLPCRSNHRRIGEAKNPGPRFKKLQPKDVSALDKVELVSRATMALGSGQFEKFVFWVKQHFGGDALHYIWWVPTLFGAVLAAYGRHWYGLGGALYNYRHLVVYCQREIPNLRGGLDAAWKIISKWEELEPVQHRRPIPLVLLQAMVVVALQWQWHRVAGILLLTFHACCRPGEVLGARRANLVLPEDLGGNYGDPCFLKITKPKPGRRGLGRIQHAKVRDGTVSRFLSSLFGKLDADEALYPGTASSFRTRWRHLLIALGVPPAAKISPGCLRAGGTVELYRQGMPIMDILWALRLKNLETLQHYLQEISTDVTMIDLPCSSRVLIQNMSLLFLHFLSVHGQ</sequence>
<dbReference type="Gene3D" id="1.10.443.10">
    <property type="entry name" value="Intergrase catalytic core"/>
    <property type="match status" value="1"/>
</dbReference>
<keyword evidence="6" id="KW-1185">Reference proteome</keyword>
<dbReference type="EMBL" id="CAMXCT030002112">
    <property type="protein sequence ID" value="CAL4783038.1"/>
    <property type="molecule type" value="Genomic_DNA"/>
</dbReference>
<evidence type="ECO:0000313" key="4">
    <source>
        <dbReference type="EMBL" id="CAL1149101.1"/>
    </source>
</evidence>
<gene>
    <name evidence="3" type="ORF">C1SCF055_LOCUS22255</name>
</gene>
<dbReference type="EMBL" id="CAMXCT020002112">
    <property type="protein sequence ID" value="CAL1149101.1"/>
    <property type="molecule type" value="Genomic_DNA"/>
</dbReference>
<organism evidence="3">
    <name type="scientific">Cladocopium goreaui</name>
    <dbReference type="NCBI Taxonomy" id="2562237"/>
    <lineage>
        <taxon>Eukaryota</taxon>
        <taxon>Sar</taxon>
        <taxon>Alveolata</taxon>
        <taxon>Dinophyceae</taxon>
        <taxon>Suessiales</taxon>
        <taxon>Symbiodiniaceae</taxon>
        <taxon>Cladocopium</taxon>
    </lineage>
</organism>
<feature type="compositionally biased region" description="Basic residues" evidence="2">
    <location>
        <begin position="502"/>
        <end position="511"/>
    </location>
</feature>
<comment type="caution">
    <text evidence="3">The sequence shown here is derived from an EMBL/GenBank/DDBJ whole genome shotgun (WGS) entry which is preliminary data.</text>
</comment>
<proteinExistence type="predicted"/>